<organism evidence="2 3">
    <name type="scientific">Alcanivorax sediminis</name>
    <dbReference type="NCBI Taxonomy" id="2663008"/>
    <lineage>
        <taxon>Bacteria</taxon>
        <taxon>Pseudomonadati</taxon>
        <taxon>Pseudomonadota</taxon>
        <taxon>Gammaproteobacteria</taxon>
        <taxon>Oceanospirillales</taxon>
        <taxon>Alcanivoracaceae</taxon>
        <taxon>Alcanivorax</taxon>
    </lineage>
</organism>
<dbReference type="EMBL" id="WIRE01000001">
    <property type="protein sequence ID" value="MQX52477.1"/>
    <property type="molecule type" value="Genomic_DNA"/>
</dbReference>
<gene>
    <name evidence="2" type="ORF">GFN93_04405</name>
</gene>
<dbReference type="AlphaFoldDB" id="A0A6N7LQD1"/>
<comment type="caution">
    <text evidence="2">The sequence shown here is derived from an EMBL/GenBank/DDBJ whole genome shotgun (WGS) entry which is preliminary data.</text>
</comment>
<dbReference type="Proteomes" id="UP000469421">
    <property type="component" value="Unassembled WGS sequence"/>
</dbReference>
<feature type="signal peptide" evidence="1">
    <location>
        <begin position="1"/>
        <end position="19"/>
    </location>
</feature>
<evidence type="ECO:0000256" key="1">
    <source>
        <dbReference type="SAM" id="SignalP"/>
    </source>
</evidence>
<protein>
    <submittedName>
        <fullName evidence="2">Uncharacterized protein</fullName>
    </submittedName>
</protein>
<reference evidence="2 3" key="1">
    <citation type="submission" date="2019-10" db="EMBL/GenBank/DDBJ databases">
        <title>Alcanivorax sp.PA15-N-34 draft genome sequence.</title>
        <authorList>
            <person name="Liao X."/>
            <person name="Shao Z."/>
        </authorList>
    </citation>
    <scope>NUCLEOTIDE SEQUENCE [LARGE SCALE GENOMIC DNA]</scope>
    <source>
        <strain evidence="2 3">PA15-N-34</strain>
    </source>
</reference>
<accession>A0A6N7LQD1</accession>
<keyword evidence="3" id="KW-1185">Reference proteome</keyword>
<keyword evidence="1" id="KW-0732">Signal</keyword>
<feature type="chain" id="PRO_5026865974" evidence="1">
    <location>
        <begin position="20"/>
        <end position="133"/>
    </location>
</feature>
<evidence type="ECO:0000313" key="2">
    <source>
        <dbReference type="EMBL" id="MQX52477.1"/>
    </source>
</evidence>
<proteinExistence type="predicted"/>
<sequence length="133" mass="14818">MKKPLISFSLLALSISVSAQDCQLEIHHTAIHDQHHFQLEVSCKGRYNTLDYLLRASRNRNGTTLINSETSKLAINGDSKKTGEVVLQLRPGDEVLVEARILQACEVLGETTLSYQHTREATKQQARHQGVAP</sequence>
<name>A0A6N7LQD1_9GAMM</name>
<evidence type="ECO:0000313" key="3">
    <source>
        <dbReference type="Proteomes" id="UP000469421"/>
    </source>
</evidence>